<sequence>MPCRGQAKRGLRAPLRRAPSIYRLALFFPPCSIERTSNGRAKIFCYFDQLD</sequence>
<keyword evidence="2" id="KW-1185">Reference proteome</keyword>
<evidence type="ECO:0000313" key="2">
    <source>
        <dbReference type="Proteomes" id="UP000735302"/>
    </source>
</evidence>
<comment type="caution">
    <text evidence="1">The sequence shown here is derived from an EMBL/GenBank/DDBJ whole genome shotgun (WGS) entry which is preliminary data.</text>
</comment>
<dbReference type="Proteomes" id="UP000735302">
    <property type="component" value="Unassembled WGS sequence"/>
</dbReference>
<dbReference type="EMBL" id="BLXT01007896">
    <property type="protein sequence ID" value="GFO43668.1"/>
    <property type="molecule type" value="Genomic_DNA"/>
</dbReference>
<name>A0AAV4DH97_9GAST</name>
<dbReference type="AlphaFoldDB" id="A0AAV4DH97"/>
<reference evidence="1 2" key="1">
    <citation type="journal article" date="2021" name="Elife">
        <title>Chloroplast acquisition without the gene transfer in kleptoplastic sea slugs, Plakobranchus ocellatus.</title>
        <authorList>
            <person name="Maeda T."/>
            <person name="Takahashi S."/>
            <person name="Yoshida T."/>
            <person name="Shimamura S."/>
            <person name="Takaki Y."/>
            <person name="Nagai Y."/>
            <person name="Toyoda A."/>
            <person name="Suzuki Y."/>
            <person name="Arimoto A."/>
            <person name="Ishii H."/>
            <person name="Satoh N."/>
            <person name="Nishiyama T."/>
            <person name="Hasebe M."/>
            <person name="Maruyama T."/>
            <person name="Minagawa J."/>
            <person name="Obokata J."/>
            <person name="Shigenobu S."/>
        </authorList>
    </citation>
    <scope>NUCLEOTIDE SEQUENCE [LARGE SCALE GENOMIC DNA]</scope>
</reference>
<protein>
    <submittedName>
        <fullName evidence="1">Uncharacterized protein</fullName>
    </submittedName>
</protein>
<evidence type="ECO:0000313" key="1">
    <source>
        <dbReference type="EMBL" id="GFO43668.1"/>
    </source>
</evidence>
<feature type="non-terminal residue" evidence="1">
    <location>
        <position position="51"/>
    </location>
</feature>
<accession>A0AAV4DH97</accession>
<organism evidence="1 2">
    <name type="scientific">Plakobranchus ocellatus</name>
    <dbReference type="NCBI Taxonomy" id="259542"/>
    <lineage>
        <taxon>Eukaryota</taxon>
        <taxon>Metazoa</taxon>
        <taxon>Spiralia</taxon>
        <taxon>Lophotrochozoa</taxon>
        <taxon>Mollusca</taxon>
        <taxon>Gastropoda</taxon>
        <taxon>Heterobranchia</taxon>
        <taxon>Euthyneura</taxon>
        <taxon>Panpulmonata</taxon>
        <taxon>Sacoglossa</taxon>
        <taxon>Placobranchoidea</taxon>
        <taxon>Plakobranchidae</taxon>
        <taxon>Plakobranchus</taxon>
    </lineage>
</organism>
<proteinExistence type="predicted"/>
<gene>
    <name evidence="1" type="ORF">PoB_007017300</name>
</gene>